<proteinExistence type="predicted"/>
<gene>
    <name evidence="2" type="ORF">ACFPTR_11150</name>
</gene>
<comment type="caution">
    <text evidence="2">The sequence shown here is derived from an EMBL/GenBank/DDBJ whole genome shotgun (WGS) entry which is preliminary data.</text>
</comment>
<feature type="transmembrane region" description="Helical" evidence="1">
    <location>
        <begin position="6"/>
        <end position="25"/>
    </location>
</feature>
<sequence length="44" mass="4785">MGLFGGSFIRHLVGIVAFVIVAVILKRKSSHQKEETVSVDQVTS</sequence>
<dbReference type="EMBL" id="JBHSPF010000059">
    <property type="protein sequence ID" value="MFC5629409.1"/>
    <property type="molecule type" value="Genomic_DNA"/>
</dbReference>
<evidence type="ECO:0000313" key="2">
    <source>
        <dbReference type="EMBL" id="MFC5629409.1"/>
    </source>
</evidence>
<organism evidence="2 3">
    <name type="scientific">Aliibacillus thermotolerans</name>
    <dbReference type="NCBI Taxonomy" id="1834418"/>
    <lineage>
        <taxon>Bacteria</taxon>
        <taxon>Bacillati</taxon>
        <taxon>Bacillota</taxon>
        <taxon>Bacilli</taxon>
        <taxon>Bacillales</taxon>
        <taxon>Bacillaceae</taxon>
        <taxon>Aliibacillus</taxon>
    </lineage>
</organism>
<keyword evidence="1" id="KW-1133">Transmembrane helix</keyword>
<evidence type="ECO:0000256" key="1">
    <source>
        <dbReference type="SAM" id="Phobius"/>
    </source>
</evidence>
<keyword evidence="1" id="KW-0812">Transmembrane</keyword>
<keyword evidence="3" id="KW-1185">Reference proteome</keyword>
<keyword evidence="1" id="KW-0472">Membrane</keyword>
<reference evidence="3" key="1">
    <citation type="journal article" date="2019" name="Int. J. Syst. Evol. Microbiol.">
        <title>The Global Catalogue of Microorganisms (GCM) 10K type strain sequencing project: providing services to taxonomists for standard genome sequencing and annotation.</title>
        <authorList>
            <consortium name="The Broad Institute Genomics Platform"/>
            <consortium name="The Broad Institute Genome Sequencing Center for Infectious Disease"/>
            <person name="Wu L."/>
            <person name="Ma J."/>
        </authorList>
    </citation>
    <scope>NUCLEOTIDE SEQUENCE [LARGE SCALE GENOMIC DNA]</scope>
    <source>
        <strain evidence="3">CGMCC 1.15790</strain>
    </source>
</reference>
<protein>
    <submittedName>
        <fullName evidence="2">Uncharacterized protein</fullName>
    </submittedName>
</protein>
<evidence type="ECO:0000313" key="3">
    <source>
        <dbReference type="Proteomes" id="UP001596143"/>
    </source>
</evidence>
<dbReference type="RefSeq" id="WP_270897134.1">
    <property type="nucleotide sequence ID" value="NZ_JBHSPF010000059.1"/>
</dbReference>
<dbReference type="Proteomes" id="UP001596143">
    <property type="component" value="Unassembled WGS sequence"/>
</dbReference>
<accession>A0ABW0UAT3</accession>
<name>A0ABW0UAT3_9BACI</name>